<evidence type="ECO:0000313" key="3">
    <source>
        <dbReference type="Proteomes" id="UP000034444"/>
    </source>
</evidence>
<proteinExistence type="predicted"/>
<keyword evidence="1" id="KW-1133">Transmembrane helix</keyword>
<feature type="transmembrane region" description="Helical" evidence="1">
    <location>
        <begin position="39"/>
        <end position="57"/>
    </location>
</feature>
<protein>
    <submittedName>
        <fullName evidence="2">Uncharacterized protein</fullName>
    </submittedName>
</protein>
<keyword evidence="3" id="KW-1185">Reference proteome</keyword>
<name>A0A7U4M2F8_9BACT</name>
<gene>
    <name evidence="2" type="ORF">YH65_09820</name>
</gene>
<reference evidence="2 3" key="1">
    <citation type="submission" date="2015-04" db="EMBL/GenBank/DDBJ databases">
        <title>Complete genome sequence of Sulfurovum lithotrophicum ATCC BAA-797T.</title>
        <authorList>
            <person name="Ahn J."/>
            <person name="Park G."/>
            <person name="Jeon W."/>
            <person name="Jang Y."/>
            <person name="Jang M."/>
            <person name="Lee H."/>
            <person name="Lee H."/>
        </authorList>
    </citation>
    <scope>NUCLEOTIDE SEQUENCE [LARGE SCALE GENOMIC DNA]</scope>
    <source>
        <strain evidence="3">ATCC BAA-797 / 42BKT</strain>
    </source>
</reference>
<sequence>MKNFFYLEGAYLILGGIILLITLFVGTRPFMAKGAWKRGLLWVSLVIAIMVGLHYKITTSRMEAVQTAFENGQTVICESRMQRKVAQSVYITKENDWRLEGDNFVSPNYARPFFAARCIVE</sequence>
<dbReference type="AlphaFoldDB" id="A0A7U4M2F8"/>
<dbReference type="EMBL" id="CP011308">
    <property type="protein sequence ID" value="AKF25644.1"/>
    <property type="molecule type" value="Genomic_DNA"/>
</dbReference>
<evidence type="ECO:0000256" key="1">
    <source>
        <dbReference type="SAM" id="Phobius"/>
    </source>
</evidence>
<accession>A0A7U4M2F8</accession>
<keyword evidence="1" id="KW-0812">Transmembrane</keyword>
<dbReference type="RefSeq" id="WP_046551710.1">
    <property type="nucleotide sequence ID" value="NZ_CP011308.1"/>
</dbReference>
<dbReference type="Proteomes" id="UP000034444">
    <property type="component" value="Chromosome"/>
</dbReference>
<reference evidence="3" key="2">
    <citation type="journal article" date="2017" name="Stand. Genomic Sci.">
        <title>Complete genome sequence of the sulfur-oxidizing chemolithoautotrophic Sulfurovum lithotrophicum 42BKTT.</title>
        <authorList>
            <person name="Jeon W."/>
            <person name="Priscilla L."/>
            <person name="Park G."/>
            <person name="Lee H."/>
            <person name="Lee N."/>
            <person name="Lee D."/>
            <person name="Kwon H."/>
            <person name="Ahn I."/>
            <person name="Lee C."/>
            <person name="Lee H."/>
            <person name="Ahn J."/>
        </authorList>
    </citation>
    <scope>NUCLEOTIDE SEQUENCE [LARGE SCALE GENOMIC DNA]</scope>
    <source>
        <strain evidence="3">ATCC BAA-797 / 42BKT</strain>
    </source>
</reference>
<evidence type="ECO:0000313" key="2">
    <source>
        <dbReference type="EMBL" id="AKF25644.1"/>
    </source>
</evidence>
<dbReference type="KEGG" id="slh:YH65_09820"/>
<dbReference type="OrthoDB" id="5348851at2"/>
<keyword evidence="1" id="KW-0472">Membrane</keyword>
<organism evidence="2 3">
    <name type="scientific">Sulfurovum lithotrophicum</name>
    <dbReference type="NCBI Taxonomy" id="206403"/>
    <lineage>
        <taxon>Bacteria</taxon>
        <taxon>Pseudomonadati</taxon>
        <taxon>Campylobacterota</taxon>
        <taxon>Epsilonproteobacteria</taxon>
        <taxon>Campylobacterales</taxon>
        <taxon>Sulfurovaceae</taxon>
        <taxon>Sulfurovum</taxon>
    </lineage>
</organism>
<feature type="transmembrane region" description="Helical" evidence="1">
    <location>
        <begin position="6"/>
        <end position="27"/>
    </location>
</feature>